<dbReference type="EMBL" id="JAVRHY010000009">
    <property type="protein sequence ID" value="MDT0619013.1"/>
    <property type="molecule type" value="Genomic_DNA"/>
</dbReference>
<keyword evidence="4" id="KW-0472">Membrane</keyword>
<protein>
    <submittedName>
        <fullName evidence="6">Aspartyl/asparaginyl beta-hydroxylase domain-containing protein</fullName>
    </submittedName>
</protein>
<keyword evidence="4" id="KW-1133">Transmembrane helix</keyword>
<comment type="caution">
    <text evidence="6">The sequence shown here is derived from an EMBL/GenBank/DDBJ whole genome shotgun (WGS) entry which is preliminary data.</text>
</comment>
<dbReference type="InterPro" id="IPR007803">
    <property type="entry name" value="Asp/Arg/Pro-Hydrxlase"/>
</dbReference>
<sequence>MVVALTTFAVFAFILGSMFYVYRMRGEERYASFGEYVRKGWPIFSPLNCLLYLFTEKRARKPIMDTTEYPELAPIRDNWETIRDEAVALYESKAFDQTNNPESSAYYDIGFRTFYKYGWSKFYLKWYGTTHRSAQAACPKTLEILKQAPTVKGAMFSVLPVGSKLTRHCDPVAVSLRYHVGLATPNDNACYINIDGTDYSWRDGDDLLFDETYLHYAHNDAQRYRLILMCDVERPTWVVGRIINFFYKALMRATVVPNTEEDQRGLVNSIFARVSPTLANVRTLKETNPGRYRAIKYSVNTTLALAVSGLLIGSIYAASVLAGLA</sequence>
<evidence type="ECO:0000256" key="2">
    <source>
        <dbReference type="ARBA" id="ARBA00022964"/>
    </source>
</evidence>
<feature type="transmembrane region" description="Helical" evidence="4">
    <location>
        <begin position="6"/>
        <end position="22"/>
    </location>
</feature>
<evidence type="ECO:0000313" key="6">
    <source>
        <dbReference type="EMBL" id="MDT0619013.1"/>
    </source>
</evidence>
<feature type="transmembrane region" description="Helical" evidence="4">
    <location>
        <begin position="303"/>
        <end position="324"/>
    </location>
</feature>
<evidence type="ECO:0000256" key="4">
    <source>
        <dbReference type="SAM" id="Phobius"/>
    </source>
</evidence>
<evidence type="ECO:0000259" key="5">
    <source>
        <dbReference type="Pfam" id="PF05118"/>
    </source>
</evidence>
<dbReference type="RefSeq" id="WP_311659305.1">
    <property type="nucleotide sequence ID" value="NZ_JAVRHY010000009.1"/>
</dbReference>
<comment type="similarity">
    <text evidence="1">Belongs to the aspartyl/asparaginyl beta-hydroxylase family.</text>
</comment>
<dbReference type="PANTHER" id="PTHR46332">
    <property type="entry name" value="ASPARTATE BETA-HYDROXYLASE DOMAIN-CONTAINING PROTEIN 2"/>
    <property type="match status" value="1"/>
</dbReference>
<dbReference type="SUPFAM" id="SSF51197">
    <property type="entry name" value="Clavaminate synthase-like"/>
    <property type="match status" value="1"/>
</dbReference>
<name>A0ABU3B960_9GAMM</name>
<reference evidence="6 7" key="1">
    <citation type="submission" date="2023-09" db="EMBL/GenBank/DDBJ databases">
        <authorList>
            <person name="Rey-Velasco X."/>
        </authorList>
    </citation>
    <scope>NUCLEOTIDE SEQUENCE [LARGE SCALE GENOMIC DNA]</scope>
    <source>
        <strain evidence="6 7">P385</strain>
    </source>
</reference>
<dbReference type="InterPro" id="IPR051821">
    <property type="entry name" value="Asp/Asn_beta-hydroxylase"/>
</dbReference>
<evidence type="ECO:0000256" key="3">
    <source>
        <dbReference type="ARBA" id="ARBA00023002"/>
    </source>
</evidence>
<organism evidence="6 7">
    <name type="scientific">Spectribacter acetivorans</name>
    <dbReference type="NCBI Taxonomy" id="3075603"/>
    <lineage>
        <taxon>Bacteria</taxon>
        <taxon>Pseudomonadati</taxon>
        <taxon>Pseudomonadota</taxon>
        <taxon>Gammaproteobacteria</taxon>
        <taxon>Salinisphaerales</taxon>
        <taxon>Salinisphaeraceae</taxon>
        <taxon>Spectribacter</taxon>
    </lineage>
</organism>
<keyword evidence="3" id="KW-0560">Oxidoreductase</keyword>
<feature type="domain" description="Aspartyl/asparaginy/proline hydroxylase" evidence="5">
    <location>
        <begin position="77"/>
        <end position="235"/>
    </location>
</feature>
<dbReference type="Proteomes" id="UP001259982">
    <property type="component" value="Unassembled WGS sequence"/>
</dbReference>
<evidence type="ECO:0000313" key="7">
    <source>
        <dbReference type="Proteomes" id="UP001259982"/>
    </source>
</evidence>
<evidence type="ECO:0000256" key="1">
    <source>
        <dbReference type="ARBA" id="ARBA00007730"/>
    </source>
</evidence>
<gene>
    <name evidence="6" type="ORF">RM531_11045</name>
</gene>
<accession>A0ABU3B960</accession>
<proteinExistence type="inferred from homology"/>
<keyword evidence="4" id="KW-0812">Transmembrane</keyword>
<keyword evidence="2" id="KW-0223">Dioxygenase</keyword>
<dbReference type="Pfam" id="PF05118">
    <property type="entry name" value="Asp_Arg_Hydrox"/>
    <property type="match status" value="1"/>
</dbReference>
<dbReference type="PANTHER" id="PTHR46332:SF5">
    <property type="entry name" value="ASPARTATE BETA-HYDROXYLASE DOMAIN CONTAINING 2"/>
    <property type="match status" value="1"/>
</dbReference>
<keyword evidence="7" id="KW-1185">Reference proteome</keyword>
<dbReference type="Gene3D" id="2.60.120.330">
    <property type="entry name" value="B-lactam Antibiotic, Isopenicillin N Synthase, Chain"/>
    <property type="match status" value="1"/>
</dbReference>
<dbReference type="InterPro" id="IPR027443">
    <property type="entry name" value="IPNS-like_sf"/>
</dbReference>